<evidence type="ECO:0000313" key="15">
    <source>
        <dbReference type="EMBL" id="RDK95807.1"/>
    </source>
</evidence>
<evidence type="ECO:0000313" key="16">
    <source>
        <dbReference type="Proteomes" id="UP000254848"/>
    </source>
</evidence>
<dbReference type="Pfam" id="PF07715">
    <property type="entry name" value="Plug"/>
    <property type="match status" value="1"/>
</dbReference>
<keyword evidence="2 10" id="KW-0813">Transport</keyword>
<comment type="caution">
    <text evidence="15">The sequence shown here is derived from an EMBL/GenBank/DDBJ whole genome shotgun (WGS) entry which is preliminary data.</text>
</comment>
<evidence type="ECO:0000256" key="1">
    <source>
        <dbReference type="ARBA" id="ARBA00004571"/>
    </source>
</evidence>
<keyword evidence="5 12" id="KW-0732">Signal</keyword>
<dbReference type="AlphaFoldDB" id="A0A370R1L1"/>
<dbReference type="Gene3D" id="2.40.170.20">
    <property type="entry name" value="TonB-dependent receptor, beta-barrel domain"/>
    <property type="match status" value="1"/>
</dbReference>
<dbReference type="InterPro" id="IPR039426">
    <property type="entry name" value="TonB-dep_rcpt-like"/>
</dbReference>
<evidence type="ECO:0000256" key="12">
    <source>
        <dbReference type="SAM" id="SignalP"/>
    </source>
</evidence>
<evidence type="ECO:0000256" key="9">
    <source>
        <dbReference type="ARBA" id="ARBA00023237"/>
    </source>
</evidence>
<comment type="similarity">
    <text evidence="10 11">Belongs to the TonB-dependent receptor family.</text>
</comment>
<feature type="domain" description="TonB-dependent receptor-like beta-barrel" evidence="13">
    <location>
        <begin position="284"/>
        <end position="679"/>
    </location>
</feature>
<keyword evidence="3 10" id="KW-1134">Transmembrane beta strand</keyword>
<dbReference type="PANTHER" id="PTHR30069:SF53">
    <property type="entry name" value="COLICIN I RECEPTOR-RELATED"/>
    <property type="match status" value="1"/>
</dbReference>
<dbReference type="GO" id="GO:0015344">
    <property type="term" value="F:siderophore uptake transmembrane transporter activity"/>
    <property type="evidence" value="ECO:0007669"/>
    <property type="project" value="TreeGrafter"/>
</dbReference>
<sequence>MSVRNVKPLVKAGLLTPLLGLGFPAGAETEVQGNNDDVMVVTASAIEQRLKSAPASISVITAEDLEKDVGKSATDLADVLERVAGVTKAIGTDVSSGVQIRGMPASYTLLLVDGKRIGSSNGLKSTQQNYFDDINWIPLESIERIEVVRGPMSSLYGSDAMGGVVNIITKKNGKKWSGALTVGTRQPEESSRGDTTTYTGSIGGPLGYGFDLRLNGSWNKRDADRTDTGSLRWGSGREGKKVYSYGAELGWDINDNHRISVSTLQGTEQGIQGSTNDGELVGLRGVSRLERENYSVDYRGLFDIGSAKLAAYENKYKNSASNVPIVSNGVAVGSEDTKLWGKEKIIEGDFNLPFEFILPHSLTIGGQWKKEELNNPRSIGSNPDASSTYGSHYGSTISKGIFVEDQINLLDELTLTLGVRRDFTDYGNNTTPRAYLAWEATEYLTLKGGYSEGFKAPTIRQASLGFIEESKGAGCNGYADYTGGGCYTVGNSNLKAEKSENWEIGALFDYEGWGAGLTFFDSRFKDKISSSPIGYIPGDTSGRYWLERVNLDSARTQGVEGSLTVPIISEPVAPWLNKLSLTNTFTRMIKAEDSQGVMLVTTPKLATYSSLDWQVNDDISASFTAQYYGKMLGLNSKADQASRGSTATARIRNSYFIYGLSGQFKATKNLKFNAGIDNLFDKDPVTDNPSGSASSGNNYYIPGRTFYASMTASF</sequence>
<evidence type="ECO:0000256" key="5">
    <source>
        <dbReference type="ARBA" id="ARBA00022729"/>
    </source>
</evidence>
<gene>
    <name evidence="15" type="ORF">C8D90_102290</name>
</gene>
<keyword evidence="6" id="KW-0406">Ion transport</keyword>
<reference evidence="15 16" key="1">
    <citation type="submission" date="2018-07" db="EMBL/GenBank/DDBJ databases">
        <title>Genomic Encyclopedia of Type Strains, Phase IV (KMG-IV): sequencing the most valuable type-strain genomes for metagenomic binning, comparative biology and taxonomic classification.</title>
        <authorList>
            <person name="Goeker M."/>
        </authorList>
    </citation>
    <scope>NUCLEOTIDE SEQUENCE [LARGE SCALE GENOMIC DNA]</scope>
    <source>
        <strain evidence="15 16">DSM 103736</strain>
    </source>
</reference>
<dbReference type="InterPro" id="IPR036942">
    <property type="entry name" value="Beta-barrel_TonB_sf"/>
</dbReference>
<keyword evidence="16" id="KW-1185">Reference proteome</keyword>
<evidence type="ECO:0000256" key="11">
    <source>
        <dbReference type="RuleBase" id="RU003357"/>
    </source>
</evidence>
<dbReference type="InterPro" id="IPR000531">
    <property type="entry name" value="Beta-barrel_TonB"/>
</dbReference>
<protein>
    <submittedName>
        <fullName evidence="15">Outer membrane receptor for ferrienterochelin and colicins</fullName>
    </submittedName>
</protein>
<name>A0A370R1L1_9GAMM</name>
<evidence type="ECO:0000259" key="13">
    <source>
        <dbReference type="Pfam" id="PF00593"/>
    </source>
</evidence>
<evidence type="ECO:0000256" key="6">
    <source>
        <dbReference type="ARBA" id="ARBA00023065"/>
    </source>
</evidence>
<organism evidence="15 16">
    <name type="scientific">Enterobacillus tribolii</name>
    <dbReference type="NCBI Taxonomy" id="1487935"/>
    <lineage>
        <taxon>Bacteria</taxon>
        <taxon>Pseudomonadati</taxon>
        <taxon>Pseudomonadota</taxon>
        <taxon>Gammaproteobacteria</taxon>
        <taxon>Enterobacterales</taxon>
        <taxon>Hafniaceae</taxon>
        <taxon>Enterobacillus</taxon>
    </lineage>
</organism>
<feature type="chain" id="PRO_5016985646" evidence="12">
    <location>
        <begin position="28"/>
        <end position="714"/>
    </location>
</feature>
<evidence type="ECO:0000256" key="3">
    <source>
        <dbReference type="ARBA" id="ARBA00022452"/>
    </source>
</evidence>
<dbReference type="PANTHER" id="PTHR30069">
    <property type="entry name" value="TONB-DEPENDENT OUTER MEMBRANE RECEPTOR"/>
    <property type="match status" value="1"/>
</dbReference>
<dbReference type="GO" id="GO:0044718">
    <property type="term" value="P:siderophore transmembrane transport"/>
    <property type="evidence" value="ECO:0007669"/>
    <property type="project" value="TreeGrafter"/>
</dbReference>
<evidence type="ECO:0000256" key="4">
    <source>
        <dbReference type="ARBA" id="ARBA00022692"/>
    </source>
</evidence>
<evidence type="ECO:0000256" key="2">
    <source>
        <dbReference type="ARBA" id="ARBA00022448"/>
    </source>
</evidence>
<keyword evidence="9 10" id="KW-0998">Cell outer membrane</keyword>
<feature type="signal peptide" evidence="12">
    <location>
        <begin position="1"/>
        <end position="27"/>
    </location>
</feature>
<dbReference type="SUPFAM" id="SSF56935">
    <property type="entry name" value="Porins"/>
    <property type="match status" value="1"/>
</dbReference>
<comment type="subcellular location">
    <subcellularLocation>
        <location evidence="1 10">Cell outer membrane</location>
        <topology evidence="1 10">Multi-pass membrane protein</topology>
    </subcellularLocation>
</comment>
<dbReference type="Proteomes" id="UP000254848">
    <property type="component" value="Unassembled WGS sequence"/>
</dbReference>
<evidence type="ECO:0000256" key="10">
    <source>
        <dbReference type="PROSITE-ProRule" id="PRU01360"/>
    </source>
</evidence>
<accession>A0A370R1L1</accession>
<dbReference type="EMBL" id="QRAP01000002">
    <property type="protein sequence ID" value="RDK95807.1"/>
    <property type="molecule type" value="Genomic_DNA"/>
</dbReference>
<evidence type="ECO:0000259" key="14">
    <source>
        <dbReference type="Pfam" id="PF07715"/>
    </source>
</evidence>
<keyword evidence="7 11" id="KW-0798">TonB box</keyword>
<dbReference type="CDD" id="cd01347">
    <property type="entry name" value="ligand_gated_channel"/>
    <property type="match status" value="1"/>
</dbReference>
<dbReference type="GO" id="GO:0009279">
    <property type="term" value="C:cell outer membrane"/>
    <property type="evidence" value="ECO:0007669"/>
    <property type="project" value="UniProtKB-SubCell"/>
</dbReference>
<proteinExistence type="inferred from homology"/>
<dbReference type="Gene3D" id="2.170.130.10">
    <property type="entry name" value="TonB-dependent receptor, plug domain"/>
    <property type="match status" value="1"/>
</dbReference>
<dbReference type="PROSITE" id="PS52016">
    <property type="entry name" value="TONB_DEPENDENT_REC_3"/>
    <property type="match status" value="1"/>
</dbReference>
<evidence type="ECO:0000256" key="7">
    <source>
        <dbReference type="ARBA" id="ARBA00023077"/>
    </source>
</evidence>
<keyword evidence="15" id="KW-0675">Receptor</keyword>
<evidence type="ECO:0000256" key="8">
    <source>
        <dbReference type="ARBA" id="ARBA00023136"/>
    </source>
</evidence>
<dbReference type="InterPro" id="IPR037066">
    <property type="entry name" value="Plug_dom_sf"/>
</dbReference>
<keyword evidence="8 10" id="KW-0472">Membrane</keyword>
<dbReference type="InterPro" id="IPR012910">
    <property type="entry name" value="Plug_dom"/>
</dbReference>
<dbReference type="Pfam" id="PF00593">
    <property type="entry name" value="TonB_dep_Rec_b-barrel"/>
    <property type="match status" value="1"/>
</dbReference>
<feature type="domain" description="TonB-dependent receptor plug" evidence="14">
    <location>
        <begin position="50"/>
        <end position="164"/>
    </location>
</feature>
<keyword evidence="4 10" id="KW-0812">Transmembrane</keyword>
<dbReference type="RefSeq" id="WP_230472962.1">
    <property type="nucleotide sequence ID" value="NZ_QRAP01000002.1"/>
</dbReference>